<dbReference type="Proteomes" id="UP000029628">
    <property type="component" value="Unassembled WGS sequence"/>
</dbReference>
<evidence type="ECO:0000313" key="3">
    <source>
        <dbReference type="EMBL" id="KGF48083.1"/>
    </source>
</evidence>
<feature type="coiled-coil region" evidence="1">
    <location>
        <begin position="3"/>
        <end position="82"/>
    </location>
</feature>
<protein>
    <submittedName>
        <fullName evidence="3">Phage minor structural protein GP20</fullName>
    </submittedName>
</protein>
<dbReference type="RefSeq" id="WP_038150931.1">
    <property type="nucleotide sequence ID" value="NZ_JRNT01000005.1"/>
</dbReference>
<feature type="region of interest" description="Disordered" evidence="2">
    <location>
        <begin position="156"/>
        <end position="177"/>
    </location>
</feature>
<gene>
    <name evidence="3" type="ORF">HMPREF0872_00300</name>
</gene>
<dbReference type="EMBL" id="JRNT01000005">
    <property type="protein sequence ID" value="KGF48083.1"/>
    <property type="molecule type" value="Genomic_DNA"/>
</dbReference>
<name>A0A096ALW4_9FIRM</name>
<dbReference type="InterPro" id="IPR009636">
    <property type="entry name" value="SCAF"/>
</dbReference>
<keyword evidence="1" id="KW-0175">Coiled coil</keyword>
<proteinExistence type="predicted"/>
<comment type="caution">
    <text evidence="3">The sequence shown here is derived from an EMBL/GenBank/DDBJ whole genome shotgun (WGS) entry which is preliminary data.</text>
</comment>
<organism evidence="3 4">
    <name type="scientific">Veillonella montpellierensis DNF00314</name>
    <dbReference type="NCBI Taxonomy" id="1401067"/>
    <lineage>
        <taxon>Bacteria</taxon>
        <taxon>Bacillati</taxon>
        <taxon>Bacillota</taxon>
        <taxon>Negativicutes</taxon>
        <taxon>Veillonellales</taxon>
        <taxon>Veillonellaceae</taxon>
        <taxon>Veillonella</taxon>
    </lineage>
</organism>
<dbReference type="eggNOG" id="ENOG5032H0P">
    <property type="taxonomic scope" value="Bacteria"/>
</dbReference>
<accession>A0A096ALW4</accession>
<evidence type="ECO:0000313" key="4">
    <source>
        <dbReference type="Proteomes" id="UP000029628"/>
    </source>
</evidence>
<reference evidence="3 4" key="1">
    <citation type="submission" date="2014-07" db="EMBL/GenBank/DDBJ databases">
        <authorList>
            <person name="McCorrison J."/>
            <person name="Sanka R."/>
            <person name="Torralba M."/>
            <person name="Gillis M."/>
            <person name="Haft D.H."/>
            <person name="Methe B."/>
            <person name="Sutton G."/>
            <person name="Nelson K.E."/>
        </authorList>
    </citation>
    <scope>NUCLEOTIDE SEQUENCE [LARGE SCALE GENOMIC DNA]</scope>
    <source>
        <strain evidence="3 4">DNF00314</strain>
    </source>
</reference>
<dbReference type="AlphaFoldDB" id="A0A096ALW4"/>
<evidence type="ECO:0000256" key="1">
    <source>
        <dbReference type="SAM" id="Coils"/>
    </source>
</evidence>
<keyword evidence="4" id="KW-1185">Reference proteome</keyword>
<sequence>MTFKELLEKLGIAEDKIDEATKQFKEFLDGEYVPKSRFNEVNAEKKNLENAVADRDKQLKTLKDSEGDITTLKEKITQLQAENKANALQAEQDLKNLKISTAVQLAIGDTAQDAELVANLIDKSKLILGEDGKVTGLQEQLKELKTSKSFLFKPEGDPKFKYDPTKGGGTHTNNPFSKEHYNLTQQAELFSKDPVKAKQLASEAGVEINF</sequence>
<evidence type="ECO:0000256" key="2">
    <source>
        <dbReference type="SAM" id="MobiDB-lite"/>
    </source>
</evidence>
<dbReference type="Pfam" id="PF06810">
    <property type="entry name" value="Phage_scaffold"/>
    <property type="match status" value="1"/>
</dbReference>